<protein>
    <submittedName>
        <fullName evidence="2">Putative tail protein</fullName>
    </submittedName>
</protein>
<reference evidence="2 3" key="1">
    <citation type="submission" date="2020-10" db="EMBL/GenBank/DDBJ databases">
        <authorList>
            <person name="Dukhno E.A."/>
            <person name="Kornienko N.O."/>
            <person name="Shybanov S.R."/>
            <person name="Kharina A.V."/>
            <person name="Budzanivska I.G."/>
        </authorList>
    </citation>
    <scope>NUCLEOTIDE SEQUENCE [LARGE SCALE GENOMIC DNA]</scope>
</reference>
<feature type="compositionally biased region" description="Polar residues" evidence="1">
    <location>
        <begin position="103"/>
        <end position="117"/>
    </location>
</feature>
<keyword evidence="3" id="KW-1185">Reference proteome</keyword>
<name>A0A7S9SNW2_9CAUD</name>
<evidence type="ECO:0000256" key="1">
    <source>
        <dbReference type="SAM" id="MobiDB-lite"/>
    </source>
</evidence>
<organism evidence="2 3">
    <name type="scientific">Serratia phage Tsm2</name>
    <dbReference type="NCBI Taxonomy" id="2787014"/>
    <lineage>
        <taxon>Viruses</taxon>
        <taxon>Duplodnaviria</taxon>
        <taxon>Heunggongvirae</taxon>
        <taxon>Uroviricota</taxon>
        <taxon>Caudoviricetes</taxon>
        <taxon>Sarkviridae</taxon>
        <taxon>Otakuvirus</taxon>
        <taxon>Otakuvirus Tsm2</taxon>
    </lineage>
</organism>
<gene>
    <name evidence="2" type="ORF">SIPHO4S_00053</name>
</gene>
<evidence type="ECO:0000313" key="3">
    <source>
        <dbReference type="Proteomes" id="UP000595016"/>
    </source>
</evidence>
<proteinExistence type="predicted"/>
<accession>A0A7S9SNW2</accession>
<dbReference type="EMBL" id="MW082583">
    <property type="protein sequence ID" value="QPI13749.1"/>
    <property type="molecule type" value="Genomic_DNA"/>
</dbReference>
<dbReference type="NCBIfam" id="NF040662">
    <property type="entry name" value="attach_TipJ_rel"/>
    <property type="match status" value="1"/>
</dbReference>
<feature type="region of interest" description="Disordered" evidence="1">
    <location>
        <begin position="103"/>
        <end position="122"/>
    </location>
</feature>
<dbReference type="Proteomes" id="UP000595016">
    <property type="component" value="Segment"/>
</dbReference>
<evidence type="ECO:0000313" key="2">
    <source>
        <dbReference type="EMBL" id="QPI13749.1"/>
    </source>
</evidence>
<sequence>MALIIHYTRNENGGFNTAQHYAEPMVFVTERIPDGVPFTIYRDSVGEDNNVTEDFDALRQPGTFHIIEGAGGGVVSGAFKLLGAVLSPIMKLLTPSTAAAQTFSNVQGESPNNSLTDRNNKPRPYERVYDICGTVQSIPNNLMTTYNVFNAAGRTIEYGYYCVGRGLLDIKAADVTDGDTVLQNIPGSSAYIYGPNTSPNSGSPQLAIGDPIDQGLYITVSSNEIDGQTLKAPNDLSSRMTDGATAVYSGGLGIITDPSGGADFTAYIKVGDSVVFKNVFVDGVADLNAIYTVTDISTVSITVDPSPKLSQWVNVGGTPQPLKISDNPTIEPYDTKEASFTPWTSITRIKPERLLINVSAPNGMYLDWGAGKLFLATVFEAEYQLLDEYDNPYGPVYSQQATVSGRSGDEVGTTLYAVLPTPSAVLPTPSAVRVRVRRVTPFQFDYDGVVVDELKYNDLFAQIADHTPHYGNITTVHTARLQTARATAVKQPQLKIVCTEMVQKYLGAGQFDTAWTPNTQAVQSLIRLLRDPVVGGLDLSPANMDALIATQAEIEAYFGNVLAGQFCYTFDTYATTAQDIIEAIAEAVFCRAYREGKSILLDFDRPRAGAEMVFTHRSKVPGQEKWTRSFNDQGSFDSVKFSYIDPETNTKETITIPEDGGLKTDTYDSKGVRNYWQAYWLAHRRYQMTRLKRVSVEFSATEEGALVRPGRAISVVKGSRVAPYDGYVIAAEGLTLTLSQPVQFTAGEQHSIILKRRDGSVQSVPVAPGTSDRKVVMLAAPAEAVYTGNSALKTEFSFGSDSRHAAQMILVQTVTPNDDRTVKITGFNYNPDYYLRDGVPPFGRAFSDGFDTGFS</sequence>